<dbReference type="SUPFAM" id="SSF53448">
    <property type="entry name" value="Nucleotide-diphospho-sugar transferases"/>
    <property type="match status" value="1"/>
</dbReference>
<dbReference type="Proteomes" id="UP000005413">
    <property type="component" value="Unassembled WGS sequence"/>
</dbReference>
<keyword evidence="15" id="KW-1185">Reference proteome</keyword>
<dbReference type="CDD" id="cd06423">
    <property type="entry name" value="CESA_like"/>
    <property type="match status" value="1"/>
</dbReference>
<dbReference type="NCBIfam" id="TIGR03937">
    <property type="entry name" value="PgaC_IcaA"/>
    <property type="match status" value="1"/>
</dbReference>
<dbReference type="PANTHER" id="PTHR43630">
    <property type="entry name" value="POLY-BETA-1,6-N-ACETYL-D-GLUCOSAMINE SYNTHASE"/>
    <property type="match status" value="1"/>
</dbReference>
<dbReference type="InterPro" id="IPR029044">
    <property type="entry name" value="Nucleotide-diphossugar_trans"/>
</dbReference>
<dbReference type="AlphaFoldDB" id="G5JK07"/>
<dbReference type="PANTHER" id="PTHR43630:SF1">
    <property type="entry name" value="POLY-BETA-1,6-N-ACETYL-D-GLUCOSAMINE SYNTHASE"/>
    <property type="match status" value="1"/>
</dbReference>
<feature type="transmembrane region" description="Helical" evidence="12">
    <location>
        <begin position="6"/>
        <end position="27"/>
    </location>
</feature>
<evidence type="ECO:0000256" key="3">
    <source>
        <dbReference type="ARBA" id="ARBA00017381"/>
    </source>
</evidence>
<dbReference type="EC" id="2.4.1.-" evidence="12"/>
<keyword evidence="7 12" id="KW-0812">Transmembrane</keyword>
<dbReference type="EMBL" id="AEUN01000464">
    <property type="protein sequence ID" value="EHJ07497.1"/>
    <property type="molecule type" value="Genomic_DNA"/>
</dbReference>
<evidence type="ECO:0000259" key="13">
    <source>
        <dbReference type="Pfam" id="PF00535"/>
    </source>
</evidence>
<evidence type="ECO:0000256" key="7">
    <source>
        <dbReference type="ARBA" id="ARBA00022692"/>
    </source>
</evidence>
<feature type="transmembrane region" description="Helical" evidence="12">
    <location>
        <begin position="292"/>
        <end position="318"/>
    </location>
</feature>
<gene>
    <name evidence="14" type="ORF">SS7213T_09092</name>
</gene>
<feature type="transmembrane region" description="Helical" evidence="12">
    <location>
        <begin position="330"/>
        <end position="356"/>
    </location>
</feature>
<keyword evidence="8 12" id="KW-1133">Transmembrane helix</keyword>
<evidence type="ECO:0000256" key="5">
    <source>
        <dbReference type="ARBA" id="ARBA00022676"/>
    </source>
</evidence>
<keyword evidence="6 12" id="KW-0808">Transferase</keyword>
<keyword evidence="4 12" id="KW-1003">Cell membrane</keyword>
<dbReference type="GO" id="GO:0005886">
    <property type="term" value="C:plasma membrane"/>
    <property type="evidence" value="ECO:0007669"/>
    <property type="project" value="UniProtKB-SubCell"/>
</dbReference>
<dbReference type="Gene3D" id="3.90.550.10">
    <property type="entry name" value="Spore Coat Polysaccharide Biosynthesis Protein SpsA, Chain A"/>
    <property type="match status" value="1"/>
</dbReference>
<keyword evidence="5 12" id="KW-0328">Glycosyltransferase</keyword>
<name>G5JK07_9STAP</name>
<sequence>MHFFNFLLFYPVFMSIYWIVGSIYYFFTKEITHKMHRKLDIDPEKLEGISFLLACYNESETIEDTLSNVLSLKYEKKEIIIINDGSSDNTAELIYKMKEDPNNDFIFVDLQENRGKANALNQGIKHASYDYVMCLDADTIVAEDAPYYMIENFKHDPKLGAVTGNPRIRNKSSILGKIQTIEYASLIGCIKRSQTLAGAVNTISGVFTLFKKSAVENVGYWDTDMITEDIAASWKLHLSGYHIKYEPRAMCWMLVPETLGGLWKQRVRWAQGGHEVLLRDFFTTMKKRKFPLYILMFEQIISILWVYIVLLYLGYLLITANFLDYTFMTYSFSIFLFSSFTMTFINVVQFTVALFIDSRYEKKNMAGLIFVSWYPTVYWIINAAVVLVAFPKALKRKKGGYATWSSPDRGNIQR</sequence>
<evidence type="ECO:0000313" key="15">
    <source>
        <dbReference type="Proteomes" id="UP000005413"/>
    </source>
</evidence>
<keyword evidence="9 12" id="KW-0472">Membrane</keyword>
<dbReference type="RefSeq" id="WP_002464512.1">
    <property type="nucleotide sequence ID" value="NZ_AEUN01000464.1"/>
</dbReference>
<comment type="function">
    <text evidence="10">N-acetylglucosaminyltransferase that catalyzes the polymerization of single monomer units of UDP-N-acetylglucosamine to produce the linear homomer poly-beta-1,6-N-acetyl-D-glucosamine (PNAG, also referred to as PIA), a biofilm adhesin polysaccharide. Requires IcaD for full activity.</text>
</comment>
<protein>
    <recommendedName>
        <fullName evidence="3 11">Poly-beta-1,6-N-acetyl-D-glucosamine synthase</fullName>
        <shortName evidence="12">Poly-beta-1,6-GlcNAc synthase</shortName>
        <ecNumber evidence="12">2.4.1.-</ecNumber>
    </recommendedName>
</protein>
<evidence type="ECO:0000256" key="6">
    <source>
        <dbReference type="ARBA" id="ARBA00022679"/>
    </source>
</evidence>
<evidence type="ECO:0000256" key="4">
    <source>
        <dbReference type="ARBA" id="ARBA00022475"/>
    </source>
</evidence>
<evidence type="ECO:0000256" key="1">
    <source>
        <dbReference type="ARBA" id="ARBA00004651"/>
    </source>
</evidence>
<evidence type="ECO:0000256" key="12">
    <source>
        <dbReference type="RuleBase" id="RU364028"/>
    </source>
</evidence>
<comment type="similarity">
    <text evidence="2 12">Belongs to the glycosyltransferase 2 family.</text>
</comment>
<evidence type="ECO:0000256" key="9">
    <source>
        <dbReference type="ARBA" id="ARBA00023136"/>
    </source>
</evidence>
<evidence type="ECO:0000256" key="8">
    <source>
        <dbReference type="ARBA" id="ARBA00022989"/>
    </source>
</evidence>
<dbReference type="GO" id="GO:0008375">
    <property type="term" value="F:acetylglucosaminyltransferase activity"/>
    <property type="evidence" value="ECO:0007669"/>
    <property type="project" value="UniProtKB-UniRule"/>
</dbReference>
<dbReference type="GO" id="GO:0043708">
    <property type="term" value="P:cell adhesion involved in biofilm formation"/>
    <property type="evidence" value="ECO:0007669"/>
    <property type="project" value="InterPro"/>
</dbReference>
<evidence type="ECO:0000313" key="14">
    <source>
        <dbReference type="EMBL" id="EHJ07497.1"/>
    </source>
</evidence>
<organism evidence="14 15">
    <name type="scientific">Staphylococcus simiae CCM 7213 = CCUG 51256</name>
    <dbReference type="NCBI Taxonomy" id="911238"/>
    <lineage>
        <taxon>Bacteria</taxon>
        <taxon>Bacillati</taxon>
        <taxon>Bacillota</taxon>
        <taxon>Bacilli</taxon>
        <taxon>Bacillales</taxon>
        <taxon>Staphylococcaceae</taxon>
        <taxon>Staphylococcus</taxon>
    </lineage>
</organism>
<dbReference type="InterPro" id="IPR023853">
    <property type="entry name" value="PGA_PgaC/IcaA"/>
</dbReference>
<evidence type="ECO:0000256" key="2">
    <source>
        <dbReference type="ARBA" id="ARBA00006739"/>
    </source>
</evidence>
<dbReference type="InterPro" id="IPR001173">
    <property type="entry name" value="Glyco_trans_2-like"/>
</dbReference>
<dbReference type="PATRIC" id="fig|911238.3.peg.1586"/>
<feature type="transmembrane region" description="Helical" evidence="12">
    <location>
        <begin position="368"/>
        <end position="390"/>
    </location>
</feature>
<reference evidence="14 15" key="1">
    <citation type="journal article" date="2012" name="BMC Genomics">
        <title>Comparative genomic analysis of the genus Staphylococcus including Staphylococcus aureus and its newly described sister species Staphylococcus simiae.</title>
        <authorList>
            <person name="Suzuki H."/>
            <person name="Lefebure T."/>
            <person name="Pavinski Bitar P."/>
            <person name="Stanhope M.J."/>
        </authorList>
    </citation>
    <scope>NUCLEOTIDE SEQUENCE [LARGE SCALE GENOMIC DNA]</scope>
    <source>
        <strain evidence="14 15">CCM 7213</strain>
    </source>
</reference>
<dbReference type="OrthoDB" id="9766299at2"/>
<evidence type="ECO:0000256" key="11">
    <source>
        <dbReference type="NCBIfam" id="TIGR03937"/>
    </source>
</evidence>
<comment type="caution">
    <text evidence="14">The sequence shown here is derived from an EMBL/GenBank/DDBJ whole genome shotgun (WGS) entry which is preliminary data.</text>
</comment>
<evidence type="ECO:0000256" key="10">
    <source>
        <dbReference type="ARBA" id="ARBA00024738"/>
    </source>
</evidence>
<proteinExistence type="inferred from homology"/>
<dbReference type="Pfam" id="PF00535">
    <property type="entry name" value="Glycos_transf_2"/>
    <property type="match status" value="1"/>
</dbReference>
<accession>G5JK07</accession>
<feature type="domain" description="Glycosyltransferase 2-like" evidence="13">
    <location>
        <begin position="50"/>
        <end position="218"/>
    </location>
</feature>
<comment type="subcellular location">
    <subcellularLocation>
        <location evidence="1 12">Cell membrane</location>
        <topology evidence="1 12">Multi-pass membrane protein</topology>
    </subcellularLocation>
</comment>